<dbReference type="KEGG" id="alm:AO498_03397"/>
<protein>
    <submittedName>
        <fullName evidence="1">Uncharacterized protein</fullName>
    </submittedName>
</protein>
<proteinExistence type="predicted"/>
<keyword evidence="2" id="KW-1185">Reference proteome</keyword>
<reference evidence="2" key="1">
    <citation type="submission" date="2015-09" db="EMBL/GenBank/DDBJ databases">
        <title>Complete sequence of Algoriphagus sp. M8-2.</title>
        <authorList>
            <person name="Shintani M."/>
        </authorList>
    </citation>
    <scope>NUCLEOTIDE SEQUENCE [LARGE SCALE GENOMIC DNA]</scope>
    <source>
        <strain evidence="2">M8-2</strain>
    </source>
</reference>
<dbReference type="RefSeq" id="WP_148660177.1">
    <property type="nucleotide sequence ID" value="NZ_CP012836.1"/>
</dbReference>
<dbReference type="EMBL" id="CP012836">
    <property type="protein sequence ID" value="AMQ55430.1"/>
    <property type="molecule type" value="Genomic_DNA"/>
</dbReference>
<dbReference type="PATRIC" id="fig|1727163.4.peg.703"/>
<name>A0A142EJX5_9BACT</name>
<dbReference type="OrthoDB" id="826611at2"/>
<dbReference type="Proteomes" id="UP000073816">
    <property type="component" value="Chromosome"/>
</dbReference>
<accession>A0A142EJX5</accession>
<organism evidence="1 2">
    <name type="scientific">Algoriphagus sanaruensis</name>
    <dbReference type="NCBI Taxonomy" id="1727163"/>
    <lineage>
        <taxon>Bacteria</taxon>
        <taxon>Pseudomonadati</taxon>
        <taxon>Bacteroidota</taxon>
        <taxon>Cytophagia</taxon>
        <taxon>Cytophagales</taxon>
        <taxon>Cyclobacteriaceae</taxon>
        <taxon>Algoriphagus</taxon>
    </lineage>
</organism>
<evidence type="ECO:0000313" key="1">
    <source>
        <dbReference type="EMBL" id="AMQ55430.1"/>
    </source>
</evidence>
<reference evidence="1 2" key="2">
    <citation type="journal article" date="2016" name="Genome Announc.">
        <title>Complete Genome Sequence of Algoriphagus sp. Strain M8-2, Isolated from a Brackish Lake.</title>
        <authorList>
            <person name="Muraguchi Y."/>
            <person name="Kushimoto K."/>
            <person name="Ohtsubo Y."/>
            <person name="Suzuki T."/>
            <person name="Dohra H."/>
            <person name="Kimbara K."/>
            <person name="Shintani M."/>
        </authorList>
    </citation>
    <scope>NUCLEOTIDE SEQUENCE [LARGE SCALE GENOMIC DNA]</scope>
    <source>
        <strain evidence="1 2">M8-2</strain>
    </source>
</reference>
<dbReference type="AlphaFoldDB" id="A0A142EJX5"/>
<evidence type="ECO:0000313" key="2">
    <source>
        <dbReference type="Proteomes" id="UP000073816"/>
    </source>
</evidence>
<sequence length="76" mass="8453">MNSSIFSQKNICAALGMAMAMTIVIKAKTEANLEKHTARFETTKPTPQIGFESNQQPEVYQVNLLKSEKSQESETC</sequence>
<gene>
    <name evidence="1" type="ORF">AO498_03397</name>
</gene>